<reference evidence="1 2" key="1">
    <citation type="submission" date="2019-10" db="EMBL/GenBank/DDBJ databases">
        <title>Whole genome shotgun sequence of Acrocarpospora pleiomorpha NBRC 16267.</title>
        <authorList>
            <person name="Ichikawa N."/>
            <person name="Kimura A."/>
            <person name="Kitahashi Y."/>
            <person name="Komaki H."/>
            <person name="Oguchi A."/>
        </authorList>
    </citation>
    <scope>NUCLEOTIDE SEQUENCE [LARGE SCALE GENOMIC DNA]</scope>
    <source>
        <strain evidence="1 2">NBRC 16267</strain>
    </source>
</reference>
<evidence type="ECO:0008006" key="3">
    <source>
        <dbReference type="Google" id="ProtNLM"/>
    </source>
</evidence>
<comment type="caution">
    <text evidence="1">The sequence shown here is derived from an EMBL/GenBank/DDBJ whole genome shotgun (WGS) entry which is preliminary data.</text>
</comment>
<dbReference type="AlphaFoldDB" id="A0A5M3XD84"/>
<proteinExistence type="predicted"/>
<evidence type="ECO:0000313" key="2">
    <source>
        <dbReference type="Proteomes" id="UP000377595"/>
    </source>
</evidence>
<dbReference type="EMBL" id="BLAF01000006">
    <property type="protein sequence ID" value="GES18159.1"/>
    <property type="molecule type" value="Genomic_DNA"/>
</dbReference>
<dbReference type="Proteomes" id="UP000377595">
    <property type="component" value="Unassembled WGS sequence"/>
</dbReference>
<name>A0A5M3XD84_9ACTN</name>
<accession>A0A5M3XD84</accession>
<gene>
    <name evidence="1" type="ORF">Aple_010540</name>
</gene>
<keyword evidence="2" id="KW-1185">Reference proteome</keyword>
<evidence type="ECO:0000313" key="1">
    <source>
        <dbReference type="EMBL" id="GES18159.1"/>
    </source>
</evidence>
<organism evidence="1 2">
    <name type="scientific">Acrocarpospora pleiomorpha</name>
    <dbReference type="NCBI Taxonomy" id="90975"/>
    <lineage>
        <taxon>Bacteria</taxon>
        <taxon>Bacillati</taxon>
        <taxon>Actinomycetota</taxon>
        <taxon>Actinomycetes</taxon>
        <taxon>Streptosporangiales</taxon>
        <taxon>Streptosporangiaceae</taxon>
        <taxon>Acrocarpospora</taxon>
    </lineage>
</organism>
<protein>
    <recommendedName>
        <fullName evidence="3">HTH merR-type domain-containing protein</fullName>
    </recommendedName>
</protein>
<sequence>MSGAAEVVGWTIEEAAALLDPPMTAEEIRALVLVFALHPTGHRRGGRGRPAPTYDQAELLRAHAAAVTIRAGHPLVPAPRIDPIS</sequence>